<sequence length="175" mass="20000">MYRKAAIELCRVLPHAGNEHQHQGNGHADAVQTMPGSTQDIADVKQAIKNFILPLQEMDDIIQSMRTLLEKLCDMLSDYEESKALRAHELPRSILKIMQDIADTHRKEVRQSGSEAKLLMKISCVVLEWCKRIDPQRSGNARETIEEIERLFEGLAARARDLLRIWDSLEAKGRL</sequence>
<dbReference type="AlphaFoldDB" id="A0A167QZX4"/>
<reference evidence="1 2" key="1">
    <citation type="journal article" date="2016" name="Mol. Biol. Evol.">
        <title>Comparative Genomics of Early-Diverging Mushroom-Forming Fungi Provides Insights into the Origins of Lignocellulose Decay Capabilities.</title>
        <authorList>
            <person name="Nagy L.G."/>
            <person name="Riley R."/>
            <person name="Tritt A."/>
            <person name="Adam C."/>
            <person name="Daum C."/>
            <person name="Floudas D."/>
            <person name="Sun H."/>
            <person name="Yadav J.S."/>
            <person name="Pangilinan J."/>
            <person name="Larsson K.H."/>
            <person name="Matsuura K."/>
            <person name="Barry K."/>
            <person name="Labutti K."/>
            <person name="Kuo R."/>
            <person name="Ohm R.A."/>
            <person name="Bhattacharya S.S."/>
            <person name="Shirouzu T."/>
            <person name="Yoshinaga Y."/>
            <person name="Martin F.M."/>
            <person name="Grigoriev I.V."/>
            <person name="Hibbett D.S."/>
        </authorList>
    </citation>
    <scope>NUCLEOTIDE SEQUENCE [LARGE SCALE GENOMIC DNA]</scope>
    <source>
        <strain evidence="1 2">TUFC12733</strain>
    </source>
</reference>
<keyword evidence="2" id="KW-1185">Reference proteome</keyword>
<evidence type="ECO:0000313" key="1">
    <source>
        <dbReference type="EMBL" id="KZP00419.1"/>
    </source>
</evidence>
<gene>
    <name evidence="1" type="ORF">CALVIDRAFT_533433</name>
</gene>
<name>A0A167QZX4_CALVF</name>
<dbReference type="EMBL" id="KV417269">
    <property type="protein sequence ID" value="KZP00419.1"/>
    <property type="molecule type" value="Genomic_DNA"/>
</dbReference>
<dbReference type="Proteomes" id="UP000076738">
    <property type="component" value="Unassembled WGS sequence"/>
</dbReference>
<accession>A0A167QZX4</accession>
<protein>
    <submittedName>
        <fullName evidence="1">Uncharacterized protein</fullName>
    </submittedName>
</protein>
<organism evidence="1 2">
    <name type="scientific">Calocera viscosa (strain TUFC12733)</name>
    <dbReference type="NCBI Taxonomy" id="1330018"/>
    <lineage>
        <taxon>Eukaryota</taxon>
        <taxon>Fungi</taxon>
        <taxon>Dikarya</taxon>
        <taxon>Basidiomycota</taxon>
        <taxon>Agaricomycotina</taxon>
        <taxon>Dacrymycetes</taxon>
        <taxon>Dacrymycetales</taxon>
        <taxon>Dacrymycetaceae</taxon>
        <taxon>Calocera</taxon>
    </lineage>
</organism>
<proteinExistence type="predicted"/>
<evidence type="ECO:0000313" key="2">
    <source>
        <dbReference type="Proteomes" id="UP000076738"/>
    </source>
</evidence>